<keyword evidence="4" id="KW-1185">Reference proteome</keyword>
<evidence type="ECO:0000259" key="2">
    <source>
        <dbReference type="Pfam" id="PF01261"/>
    </source>
</evidence>
<feature type="signal peptide" evidence="1">
    <location>
        <begin position="1"/>
        <end position="21"/>
    </location>
</feature>
<gene>
    <name evidence="3" type="ORF">SV7mr_25270</name>
</gene>
<dbReference type="PANTHER" id="PTHR12110:SF21">
    <property type="entry name" value="XYLOSE ISOMERASE-LIKE TIM BARREL DOMAIN-CONTAINING PROTEIN"/>
    <property type="match status" value="1"/>
</dbReference>
<evidence type="ECO:0000256" key="1">
    <source>
        <dbReference type="SAM" id="SignalP"/>
    </source>
</evidence>
<dbReference type="SUPFAM" id="SSF51658">
    <property type="entry name" value="Xylose isomerase-like"/>
    <property type="match status" value="1"/>
</dbReference>
<dbReference type="AlphaFoldDB" id="A0A517SV62"/>
<feature type="domain" description="Xylose isomerase-like TIM barrel" evidence="2">
    <location>
        <begin position="117"/>
        <end position="248"/>
    </location>
</feature>
<dbReference type="Proteomes" id="UP000315003">
    <property type="component" value="Chromosome"/>
</dbReference>
<proteinExistence type="predicted"/>
<feature type="chain" id="PRO_5021940551" evidence="1">
    <location>
        <begin position="22"/>
        <end position="267"/>
    </location>
</feature>
<evidence type="ECO:0000313" key="3">
    <source>
        <dbReference type="EMBL" id="QDT60011.1"/>
    </source>
</evidence>
<reference evidence="3 4" key="1">
    <citation type="submission" date="2019-02" db="EMBL/GenBank/DDBJ databases">
        <title>Deep-cultivation of Planctomycetes and their phenomic and genomic characterization uncovers novel biology.</title>
        <authorList>
            <person name="Wiegand S."/>
            <person name="Jogler M."/>
            <person name="Boedeker C."/>
            <person name="Pinto D."/>
            <person name="Vollmers J."/>
            <person name="Rivas-Marin E."/>
            <person name="Kohn T."/>
            <person name="Peeters S.H."/>
            <person name="Heuer A."/>
            <person name="Rast P."/>
            <person name="Oberbeckmann S."/>
            <person name="Bunk B."/>
            <person name="Jeske O."/>
            <person name="Meyerdierks A."/>
            <person name="Storesund J.E."/>
            <person name="Kallscheuer N."/>
            <person name="Luecker S."/>
            <person name="Lage O.M."/>
            <person name="Pohl T."/>
            <person name="Merkel B.J."/>
            <person name="Hornburger P."/>
            <person name="Mueller R.-W."/>
            <person name="Bruemmer F."/>
            <person name="Labrenz M."/>
            <person name="Spormann A.M."/>
            <person name="Op den Camp H."/>
            <person name="Overmann J."/>
            <person name="Amann R."/>
            <person name="Jetten M.S.M."/>
            <person name="Mascher T."/>
            <person name="Medema M.H."/>
            <person name="Devos D.P."/>
            <person name="Kaster A.-K."/>
            <person name="Ovreas L."/>
            <person name="Rohde M."/>
            <person name="Galperin M.Y."/>
            <person name="Jogler C."/>
        </authorList>
    </citation>
    <scope>NUCLEOTIDE SEQUENCE [LARGE SCALE GENOMIC DNA]</scope>
    <source>
        <strain evidence="3 4">SV_7m_r</strain>
    </source>
</reference>
<keyword evidence="3" id="KW-0413">Isomerase</keyword>
<dbReference type="Gene3D" id="3.20.20.150">
    <property type="entry name" value="Divalent-metal-dependent TIM barrel enzymes"/>
    <property type="match status" value="1"/>
</dbReference>
<dbReference type="InterPro" id="IPR050312">
    <property type="entry name" value="IolE/XylAMocC-like"/>
</dbReference>
<dbReference type="EMBL" id="CP036272">
    <property type="protein sequence ID" value="QDT60011.1"/>
    <property type="molecule type" value="Genomic_DNA"/>
</dbReference>
<evidence type="ECO:0000313" key="4">
    <source>
        <dbReference type="Proteomes" id="UP000315003"/>
    </source>
</evidence>
<dbReference type="RefSeq" id="WP_145272228.1">
    <property type="nucleotide sequence ID" value="NZ_CP036272.1"/>
</dbReference>
<dbReference type="OrthoDB" id="282646at2"/>
<dbReference type="InterPro" id="IPR013022">
    <property type="entry name" value="Xyl_isomerase-like_TIM-brl"/>
</dbReference>
<organism evidence="3 4">
    <name type="scientific">Stieleria bergensis</name>
    <dbReference type="NCBI Taxonomy" id="2528025"/>
    <lineage>
        <taxon>Bacteria</taxon>
        <taxon>Pseudomonadati</taxon>
        <taxon>Planctomycetota</taxon>
        <taxon>Planctomycetia</taxon>
        <taxon>Pirellulales</taxon>
        <taxon>Pirellulaceae</taxon>
        <taxon>Stieleria</taxon>
    </lineage>
</organism>
<dbReference type="GO" id="GO:0016853">
    <property type="term" value="F:isomerase activity"/>
    <property type="evidence" value="ECO:0007669"/>
    <property type="project" value="UniProtKB-KW"/>
</dbReference>
<name>A0A517SV62_9BACT</name>
<dbReference type="PANTHER" id="PTHR12110">
    <property type="entry name" value="HYDROXYPYRUVATE ISOMERASE"/>
    <property type="match status" value="1"/>
</dbReference>
<sequence precursor="true">MIRQSLILAAILVCCCSKAPAADPISPPLYVFENGLGFGNVHDEAAALKQLGYAGIAQVQASGKRLSQRIAACDQHGLRVLSVYLNVNDQAIAEDAIKPLANRDAIIELTVQRMTPRTIEAVRQTAEMASQHGLKVALYPHHGLAVATMPQAMDLIKKVDHPNLGVMFNLCHFLRGQEASELERTLEEAGDRLFSVSVCGADTDGKGWGDLIQTLDQGDFPQQRLLKQLREQNFQGPVSLQCYAIPGDKRVNLQRSINAWKSLSSER</sequence>
<dbReference type="Pfam" id="PF01261">
    <property type="entry name" value="AP_endonuc_2"/>
    <property type="match status" value="1"/>
</dbReference>
<accession>A0A517SV62</accession>
<protein>
    <submittedName>
        <fullName evidence="3">Xylose isomerase-like TIM barrel</fullName>
    </submittedName>
</protein>
<keyword evidence="1" id="KW-0732">Signal</keyword>
<dbReference type="InterPro" id="IPR036237">
    <property type="entry name" value="Xyl_isomerase-like_sf"/>
</dbReference>